<dbReference type="GO" id="GO:0102573">
    <property type="term" value="F:aminodeoxyfutalosine synthase activity"/>
    <property type="evidence" value="ECO:0007669"/>
    <property type="project" value="UniProtKB-EC"/>
</dbReference>
<evidence type="ECO:0000256" key="4">
    <source>
        <dbReference type="ARBA" id="ARBA00023004"/>
    </source>
</evidence>
<comment type="similarity">
    <text evidence="6">Belongs to the radical SAM superfamily. MqnE family.</text>
</comment>
<dbReference type="SUPFAM" id="SSF102114">
    <property type="entry name" value="Radical SAM enzymes"/>
    <property type="match status" value="1"/>
</dbReference>
<dbReference type="PIRSF" id="PIRSF004762">
    <property type="entry name" value="CHP00423"/>
    <property type="match status" value="1"/>
</dbReference>
<dbReference type="NCBIfam" id="TIGR03700">
    <property type="entry name" value="mena_SCO4494"/>
    <property type="match status" value="1"/>
</dbReference>
<reference evidence="11" key="1">
    <citation type="submission" date="2020-04" db="EMBL/GenBank/DDBJ databases">
        <authorList>
            <person name="Zhang T."/>
        </authorList>
    </citation>
    <scope>NUCLEOTIDE SEQUENCE</scope>
    <source>
        <strain evidence="11">HKST-UBA01</strain>
    </source>
</reference>
<dbReference type="CDD" id="cd01335">
    <property type="entry name" value="Radical_SAM"/>
    <property type="match status" value="1"/>
</dbReference>
<dbReference type="SFLD" id="SFLDG01064">
    <property type="entry name" value="F420__menaquinone_cofactor_bio"/>
    <property type="match status" value="1"/>
</dbReference>
<comment type="caution">
    <text evidence="11">The sequence shown here is derived from an EMBL/GenBank/DDBJ whole genome shotgun (WGS) entry which is preliminary data.</text>
</comment>
<evidence type="ECO:0000313" key="12">
    <source>
        <dbReference type="Proteomes" id="UP000697710"/>
    </source>
</evidence>
<keyword evidence="2 6" id="KW-0949">S-adenosyl-L-methionine</keyword>
<evidence type="ECO:0000256" key="9">
    <source>
        <dbReference type="SAM" id="MobiDB-lite"/>
    </source>
</evidence>
<evidence type="ECO:0000313" key="11">
    <source>
        <dbReference type="EMBL" id="MCA9728552.1"/>
    </source>
</evidence>
<protein>
    <recommendedName>
        <fullName evidence="6">Aminodeoxyfutalosine synthase</fullName>
        <shortName evidence="6">AFL synthase</shortName>
        <shortName evidence="6">Aminofutalosine synthase</shortName>
        <ecNumber evidence="6">2.5.1.120</ecNumber>
    </recommendedName>
    <alternativeName>
        <fullName evidence="6">Menaquinone biosynthetic enzyme MqnE</fullName>
    </alternativeName>
</protein>
<dbReference type="Gene3D" id="3.20.20.70">
    <property type="entry name" value="Aldolase class I"/>
    <property type="match status" value="1"/>
</dbReference>
<comment type="cofactor">
    <cofactor evidence="6 7">
        <name>[4Fe-4S] cluster</name>
        <dbReference type="ChEBI" id="CHEBI:49883"/>
    </cofactor>
    <text evidence="6 7">Binds 1 [4Fe-4S] cluster. The cluster is coordinated with 3 cysteines and an exchangeable S-adenosyl-L-methionine.</text>
</comment>
<organism evidence="11 12">
    <name type="scientific">Eiseniibacteriota bacterium</name>
    <dbReference type="NCBI Taxonomy" id="2212470"/>
    <lineage>
        <taxon>Bacteria</taxon>
        <taxon>Candidatus Eiseniibacteriota</taxon>
    </lineage>
</organism>
<accession>A0A956M0Y0</accession>
<keyword evidence="6" id="KW-0808">Transferase</keyword>
<dbReference type="InterPro" id="IPR034405">
    <property type="entry name" value="F420"/>
</dbReference>
<keyword evidence="3 6" id="KW-0479">Metal-binding</keyword>
<dbReference type="PANTHER" id="PTHR43076">
    <property type="entry name" value="FO SYNTHASE (COFH)"/>
    <property type="match status" value="1"/>
</dbReference>
<dbReference type="AlphaFoldDB" id="A0A956M0Y0"/>
<dbReference type="GO" id="GO:0044689">
    <property type="term" value="F:7,8-didemethyl-8-hydroxy-5-deazariboflavin synthase activity"/>
    <property type="evidence" value="ECO:0007669"/>
    <property type="project" value="TreeGrafter"/>
</dbReference>
<evidence type="ECO:0000256" key="6">
    <source>
        <dbReference type="HAMAP-Rule" id="MF_00993"/>
    </source>
</evidence>
<feature type="region of interest" description="Disordered" evidence="9">
    <location>
        <begin position="395"/>
        <end position="414"/>
    </location>
</feature>
<feature type="binding site" evidence="6 7">
    <location>
        <position position="107"/>
    </location>
    <ligand>
        <name>[4Fe-4S] cluster</name>
        <dbReference type="ChEBI" id="CHEBI:49883"/>
        <note>4Fe-4S-S-AdoMet</note>
    </ligand>
</feature>
<feature type="binding site" evidence="6 7">
    <location>
        <position position="110"/>
    </location>
    <ligand>
        <name>[4Fe-4S] cluster</name>
        <dbReference type="ChEBI" id="CHEBI:49883"/>
        <note>4Fe-4S-S-AdoMet</note>
    </ligand>
</feature>
<evidence type="ECO:0000256" key="3">
    <source>
        <dbReference type="ARBA" id="ARBA00022723"/>
    </source>
</evidence>
<dbReference type="PROSITE" id="PS51918">
    <property type="entry name" value="RADICAL_SAM"/>
    <property type="match status" value="1"/>
</dbReference>
<dbReference type="SFLD" id="SFLDF00343">
    <property type="entry name" value="aminofutalosine_synthase_(mqnE"/>
    <property type="match status" value="1"/>
</dbReference>
<evidence type="ECO:0000256" key="2">
    <source>
        <dbReference type="ARBA" id="ARBA00022691"/>
    </source>
</evidence>
<reference evidence="11" key="2">
    <citation type="journal article" date="2021" name="Microbiome">
        <title>Successional dynamics and alternative stable states in a saline activated sludge microbial community over 9 years.</title>
        <authorList>
            <person name="Wang Y."/>
            <person name="Ye J."/>
            <person name="Ju F."/>
            <person name="Liu L."/>
            <person name="Boyd J.A."/>
            <person name="Deng Y."/>
            <person name="Parks D.H."/>
            <person name="Jiang X."/>
            <person name="Yin X."/>
            <person name="Woodcroft B.J."/>
            <person name="Tyson G.W."/>
            <person name="Hugenholtz P."/>
            <person name="Polz M.F."/>
            <person name="Zhang T."/>
        </authorList>
    </citation>
    <scope>NUCLEOTIDE SEQUENCE</scope>
    <source>
        <strain evidence="11">HKST-UBA01</strain>
    </source>
</reference>
<dbReference type="InterPro" id="IPR058240">
    <property type="entry name" value="rSAM_sf"/>
</dbReference>
<feature type="domain" description="Radical SAM core" evidence="10">
    <location>
        <begin position="89"/>
        <end position="317"/>
    </location>
</feature>
<keyword evidence="4 6" id="KW-0408">Iron</keyword>
<dbReference type="NCBIfam" id="TIGR00423">
    <property type="entry name" value="CofH family radical SAM protein"/>
    <property type="match status" value="1"/>
</dbReference>
<feature type="binding site" evidence="8">
    <location>
        <position position="109"/>
    </location>
    <ligand>
        <name>S-adenosyl-L-methionine</name>
        <dbReference type="ChEBI" id="CHEBI:59789"/>
    </ligand>
</feature>
<feature type="binding site" evidence="8">
    <location>
        <position position="211"/>
    </location>
    <ligand>
        <name>S-adenosyl-L-methionine</name>
        <dbReference type="ChEBI" id="CHEBI:59789"/>
    </ligand>
</feature>
<comment type="function">
    <text evidence="6">Radical SAM enzyme that catalyzes the addition of the adenosyl radical to the double bond of 3-[(1-carboxyvinyl)oxy]benzoate, leading to aminodeoxyfutalosine (AFL), a key intermediate in the formation of menaquinone (MK, vitamin K2) from chorismate.</text>
</comment>
<dbReference type="GO" id="GO:0009234">
    <property type="term" value="P:menaquinone biosynthetic process"/>
    <property type="evidence" value="ECO:0007669"/>
    <property type="project" value="UniProtKB-UniRule"/>
</dbReference>
<keyword evidence="6" id="KW-0474">Menaquinone biosynthesis</keyword>
<feature type="binding site" evidence="6 7">
    <location>
        <position position="103"/>
    </location>
    <ligand>
        <name>[4Fe-4S] cluster</name>
        <dbReference type="ChEBI" id="CHEBI:49883"/>
        <note>4Fe-4S-S-AdoMet</note>
    </ligand>
</feature>
<dbReference type="SFLD" id="SFLDG01389">
    <property type="entry name" value="menaquinone_synthsis_involved"/>
    <property type="match status" value="1"/>
</dbReference>
<dbReference type="Proteomes" id="UP000697710">
    <property type="component" value="Unassembled WGS sequence"/>
</dbReference>
<dbReference type="PANTHER" id="PTHR43076:SF7">
    <property type="entry name" value="AMINODEOXYFUTALOSINE SYNTHASE"/>
    <property type="match status" value="1"/>
</dbReference>
<evidence type="ECO:0000256" key="7">
    <source>
        <dbReference type="PIRSR" id="PIRSR004762-1"/>
    </source>
</evidence>
<dbReference type="EC" id="2.5.1.120" evidence="6"/>
<dbReference type="GO" id="GO:0005506">
    <property type="term" value="F:iron ion binding"/>
    <property type="evidence" value="ECO:0007669"/>
    <property type="project" value="UniProtKB-UniRule"/>
</dbReference>
<dbReference type="InterPro" id="IPR022432">
    <property type="entry name" value="MqnE"/>
</dbReference>
<dbReference type="EMBL" id="JAGQHR010000414">
    <property type="protein sequence ID" value="MCA9728552.1"/>
    <property type="molecule type" value="Genomic_DNA"/>
</dbReference>
<dbReference type="SFLD" id="SFLDS00029">
    <property type="entry name" value="Radical_SAM"/>
    <property type="match status" value="1"/>
</dbReference>
<dbReference type="InterPro" id="IPR045567">
    <property type="entry name" value="CofH/MnqC-like_C"/>
</dbReference>
<comment type="pathway">
    <text evidence="6">Quinol/quinone metabolism; menaquinone biosynthesis.</text>
</comment>
<evidence type="ECO:0000259" key="10">
    <source>
        <dbReference type="PROSITE" id="PS51918"/>
    </source>
</evidence>
<dbReference type="Pfam" id="PF19288">
    <property type="entry name" value="CofH_C"/>
    <property type="match status" value="1"/>
</dbReference>
<keyword evidence="5 6" id="KW-0411">Iron-sulfur</keyword>
<sequence>MNQLTPDLSRARSHFPTAPPEAAAFLAGPGRTGPSFGFTDPALERIAHKLDRKERLDFEDGLAMLRTRDVTGLGVLADRRKTELWGDQVFFVFNRQINPTNACVLDCKFCDYALRPSDPTHYAMTIDEILGKITPELSEVHIVSGLHHKWKFDYYVDIIRQIRIACPKIQIKAWTAVEIDWFAKISKKSIEEVLATLVEAGLDSMPGGGAEVFSERVRAELFQHKIGAEEWLNVHRIAHRMGIPTNSTLLYGHIETLEERVHHLLALRALEDEAPGFLAFIPLEFQLGYSNLRTRSASSVDGLRTVAASRLLLDNIPHVKAYWVMLGEDVASIALNFGASDMDGTILEEKIAHAALAGSPVGVARDRLVHLIHEAGKLPVERDALYNIKARYPEAAPDPSGAGAMAGSASAGRP</sequence>
<dbReference type="InterPro" id="IPR007197">
    <property type="entry name" value="rSAM"/>
</dbReference>
<dbReference type="GO" id="GO:0051539">
    <property type="term" value="F:4 iron, 4 sulfur cluster binding"/>
    <property type="evidence" value="ECO:0007669"/>
    <property type="project" value="UniProtKB-KW"/>
</dbReference>
<dbReference type="InterPro" id="IPR020050">
    <property type="entry name" value="FO_synthase_su2"/>
</dbReference>
<dbReference type="InterPro" id="IPR013785">
    <property type="entry name" value="Aldolase_TIM"/>
</dbReference>
<keyword evidence="1 6" id="KW-0004">4Fe-4S</keyword>
<dbReference type="HAMAP" id="MF_00993">
    <property type="entry name" value="MqnE"/>
    <property type="match status" value="1"/>
</dbReference>
<name>A0A956M0Y0_UNCEI</name>
<evidence type="ECO:0000256" key="1">
    <source>
        <dbReference type="ARBA" id="ARBA00022485"/>
    </source>
</evidence>
<gene>
    <name evidence="6 11" type="primary">mqnE</name>
    <name evidence="11" type="ORF">KC729_12765</name>
</gene>
<proteinExistence type="inferred from homology"/>
<evidence type="ECO:0000256" key="5">
    <source>
        <dbReference type="ARBA" id="ARBA00023014"/>
    </source>
</evidence>
<dbReference type="Pfam" id="PF04055">
    <property type="entry name" value="Radical_SAM"/>
    <property type="match status" value="1"/>
</dbReference>
<evidence type="ECO:0000256" key="8">
    <source>
        <dbReference type="PIRSR" id="PIRSR004762-2"/>
    </source>
</evidence>
<comment type="catalytic activity">
    <reaction evidence="6">
        <text>3-[(1-carboxyvinyl)-oxy]benzoate + S-adenosyl-L-methionine + H2O = 6-amino-6-deoxyfutalosine + hydrogencarbonate + L-methionine + H(+)</text>
        <dbReference type="Rhea" id="RHEA:33075"/>
        <dbReference type="ChEBI" id="CHEBI:15377"/>
        <dbReference type="ChEBI" id="CHEBI:15378"/>
        <dbReference type="ChEBI" id="CHEBI:17544"/>
        <dbReference type="ChEBI" id="CHEBI:57844"/>
        <dbReference type="ChEBI" id="CHEBI:59789"/>
        <dbReference type="ChEBI" id="CHEBI:64286"/>
        <dbReference type="ChEBI" id="CHEBI:76981"/>
        <dbReference type="EC" id="2.5.1.120"/>
    </reaction>
</comment>